<dbReference type="GO" id="GO:0005802">
    <property type="term" value="C:trans-Golgi network"/>
    <property type="evidence" value="ECO:0007669"/>
    <property type="project" value="TreeGrafter"/>
</dbReference>
<dbReference type="GO" id="GO:0006914">
    <property type="term" value="P:autophagy"/>
    <property type="evidence" value="ECO:0007669"/>
    <property type="project" value="UniProtKB-KW"/>
</dbReference>
<evidence type="ECO:0000256" key="16">
    <source>
        <dbReference type="ARBA" id="ARBA00023157"/>
    </source>
</evidence>
<reference evidence="21" key="1">
    <citation type="submission" date="2022-12" db="EMBL/GenBank/DDBJ databases">
        <title>Chromosome-level genome assembly of the bean flower thrips Megalurothrips usitatus.</title>
        <authorList>
            <person name="Ma L."/>
            <person name="Liu Q."/>
            <person name="Li H."/>
            <person name="Cai W."/>
        </authorList>
    </citation>
    <scope>NUCLEOTIDE SEQUENCE</scope>
    <source>
        <strain evidence="21">Cailab_2022a</strain>
    </source>
</reference>
<comment type="caution">
    <text evidence="21">The sequence shown here is derived from an EMBL/GenBank/DDBJ whole genome shotgun (WGS) entry which is preliminary data.</text>
</comment>
<dbReference type="GO" id="GO:0010008">
    <property type="term" value="C:endosome membrane"/>
    <property type="evidence" value="ECO:0007669"/>
    <property type="project" value="UniProtKB-SubCell"/>
</dbReference>
<keyword evidence="22" id="KW-1185">Reference proteome</keyword>
<dbReference type="Gene3D" id="2.70.130.10">
    <property type="entry name" value="Mannose-6-phosphate receptor binding domain"/>
    <property type="match status" value="1"/>
</dbReference>
<evidence type="ECO:0000313" key="21">
    <source>
        <dbReference type="EMBL" id="KAJ1528547.1"/>
    </source>
</evidence>
<dbReference type="SUPFAM" id="SSF50911">
    <property type="entry name" value="Mannose 6-phosphate receptor domain"/>
    <property type="match status" value="1"/>
</dbReference>
<gene>
    <name evidence="21" type="ORF">ONE63_006953</name>
</gene>
<keyword evidence="15 18" id="KW-0472">Membrane</keyword>
<keyword evidence="11 18" id="KW-1133">Transmembrane helix</keyword>
<name>A0AAV7XY13_9NEOP</name>
<evidence type="ECO:0000256" key="3">
    <source>
        <dbReference type="ARBA" id="ARBA00004394"/>
    </source>
</evidence>
<evidence type="ECO:0000256" key="15">
    <source>
        <dbReference type="ARBA" id="ARBA00023136"/>
    </source>
</evidence>
<evidence type="ECO:0000256" key="1">
    <source>
        <dbReference type="ARBA" id="ARBA00004304"/>
    </source>
</evidence>
<organism evidence="21 22">
    <name type="scientific">Megalurothrips usitatus</name>
    <name type="common">bean blossom thrips</name>
    <dbReference type="NCBI Taxonomy" id="439358"/>
    <lineage>
        <taxon>Eukaryota</taxon>
        <taxon>Metazoa</taxon>
        <taxon>Ecdysozoa</taxon>
        <taxon>Arthropoda</taxon>
        <taxon>Hexapoda</taxon>
        <taxon>Insecta</taxon>
        <taxon>Pterygota</taxon>
        <taxon>Neoptera</taxon>
        <taxon>Paraneoptera</taxon>
        <taxon>Thysanoptera</taxon>
        <taxon>Terebrantia</taxon>
        <taxon>Thripoidea</taxon>
        <taxon>Thripidae</taxon>
        <taxon>Megalurothrips</taxon>
    </lineage>
</organism>
<feature type="chain" id="PRO_5043462559" description="Autophagy-related protein 27" evidence="19">
    <location>
        <begin position="30"/>
        <end position="259"/>
    </location>
</feature>
<dbReference type="PANTHER" id="PTHR15071">
    <property type="entry name" value="MANNOSE-6-PHOSPHATE RECEPTOR FAMILY MEMBER"/>
    <property type="match status" value="1"/>
</dbReference>
<keyword evidence="9 19" id="KW-0732">Signal</keyword>
<dbReference type="PROSITE" id="PS51914">
    <property type="entry name" value="MRH"/>
    <property type="match status" value="1"/>
</dbReference>
<evidence type="ECO:0000256" key="11">
    <source>
        <dbReference type="ARBA" id="ARBA00022989"/>
    </source>
</evidence>
<sequence length="259" mass="28638">MPSIKDASRSLSLICVIFTLVVVQPPVTSLKHKHMICDQISQCVCQFPSGDGLNLTVLGSETLKFNDSEHGVIFYFNPCIDAQGCPSGSVLCMLEENNQTTDLSGMNHQLTFSYEGTDNPIFVNYDNGAARTKIQLECWGKNETSFVRNITKDESEPGAEFQFHFLVRSPEACLKSIDNMRSNVVSEGLSNGALFVLVLLILWCAYILVGAASKHFIMGATGWEMIPHYEFWKTVPASFVSGVKFIANGCRSPPSYEQI</sequence>
<dbReference type="Proteomes" id="UP001075354">
    <property type="component" value="Chromosome 4"/>
</dbReference>
<keyword evidence="8 18" id="KW-0812">Transmembrane</keyword>
<dbReference type="Pfam" id="PF09451">
    <property type="entry name" value="ATG27"/>
    <property type="match status" value="1"/>
</dbReference>
<keyword evidence="7" id="KW-0813">Transport</keyword>
<evidence type="ECO:0000256" key="13">
    <source>
        <dbReference type="ARBA" id="ARBA00023034"/>
    </source>
</evidence>
<keyword evidence="16" id="KW-1015">Disulfide bond</keyword>
<evidence type="ECO:0000256" key="17">
    <source>
        <dbReference type="ARBA" id="ARBA00023329"/>
    </source>
</evidence>
<keyword evidence="12" id="KW-0072">Autophagy</keyword>
<evidence type="ECO:0000313" key="22">
    <source>
        <dbReference type="Proteomes" id="UP001075354"/>
    </source>
</evidence>
<evidence type="ECO:0000256" key="14">
    <source>
        <dbReference type="ARBA" id="ARBA00023128"/>
    </source>
</evidence>
<accession>A0AAV7XY13</accession>
<keyword evidence="14" id="KW-0496">Mitochondrion</keyword>
<evidence type="ECO:0000256" key="5">
    <source>
        <dbReference type="ARBA" id="ARBA00005363"/>
    </source>
</evidence>
<evidence type="ECO:0000256" key="4">
    <source>
        <dbReference type="ARBA" id="ARBA00004472"/>
    </source>
</evidence>
<keyword evidence="10" id="KW-0653">Protein transport</keyword>
<dbReference type="GO" id="GO:0031966">
    <property type="term" value="C:mitochondrial membrane"/>
    <property type="evidence" value="ECO:0007669"/>
    <property type="project" value="UniProtKB-SubCell"/>
</dbReference>
<evidence type="ECO:0000256" key="8">
    <source>
        <dbReference type="ARBA" id="ARBA00022692"/>
    </source>
</evidence>
<proteinExistence type="inferred from homology"/>
<evidence type="ECO:0000256" key="2">
    <source>
        <dbReference type="ARBA" id="ARBA00004358"/>
    </source>
</evidence>
<feature type="transmembrane region" description="Helical" evidence="18">
    <location>
        <begin position="189"/>
        <end position="209"/>
    </location>
</feature>
<dbReference type="EMBL" id="JAPTSV010000004">
    <property type="protein sequence ID" value="KAJ1528547.1"/>
    <property type="molecule type" value="Genomic_DNA"/>
</dbReference>
<evidence type="ECO:0000256" key="6">
    <source>
        <dbReference type="ARBA" id="ARBA00013776"/>
    </source>
</evidence>
<dbReference type="GO" id="GO:0015031">
    <property type="term" value="P:protein transport"/>
    <property type="evidence" value="ECO:0007669"/>
    <property type="project" value="UniProtKB-KW"/>
</dbReference>
<keyword evidence="13" id="KW-0333">Golgi apparatus</keyword>
<feature type="signal peptide" evidence="19">
    <location>
        <begin position="1"/>
        <end position="29"/>
    </location>
</feature>
<dbReference type="InterPro" id="IPR018939">
    <property type="entry name" value="Autophagy-rel_prot_27"/>
</dbReference>
<protein>
    <recommendedName>
        <fullName evidence="6">Autophagy-related protein 27</fullName>
    </recommendedName>
</protein>
<comment type="subcellular location">
    <subcellularLocation>
        <location evidence="2">Cytoplasmic vesicle membrane</location>
        <topology evidence="2">Single-pass type I membrane protein</topology>
    </subcellularLocation>
    <subcellularLocation>
        <location evidence="3">Golgi apparatus membrane</location>
    </subcellularLocation>
    <subcellularLocation>
        <location evidence="1">Mitochondrion membrane</location>
        <topology evidence="1">Single-pass membrane protein</topology>
    </subcellularLocation>
    <subcellularLocation>
        <location evidence="4">Preautophagosomal structure membrane</location>
        <topology evidence="4">Single-pass type I membrane protein</topology>
    </subcellularLocation>
</comment>
<evidence type="ECO:0000256" key="10">
    <source>
        <dbReference type="ARBA" id="ARBA00022927"/>
    </source>
</evidence>
<feature type="domain" description="MRH" evidence="20">
    <location>
        <begin position="41"/>
        <end position="175"/>
    </location>
</feature>
<evidence type="ECO:0000256" key="19">
    <source>
        <dbReference type="SAM" id="SignalP"/>
    </source>
</evidence>
<dbReference type="InterPro" id="IPR009011">
    <property type="entry name" value="Man6P_isomerase_rcpt-bd_dom_sf"/>
</dbReference>
<keyword evidence="17" id="KW-0968">Cytoplasmic vesicle</keyword>
<evidence type="ECO:0000256" key="12">
    <source>
        <dbReference type="ARBA" id="ARBA00023006"/>
    </source>
</evidence>
<evidence type="ECO:0000259" key="20">
    <source>
        <dbReference type="PROSITE" id="PS51914"/>
    </source>
</evidence>
<dbReference type="GO" id="GO:0034045">
    <property type="term" value="C:phagophore assembly site membrane"/>
    <property type="evidence" value="ECO:0007669"/>
    <property type="project" value="UniProtKB-SubCell"/>
</dbReference>
<dbReference type="PANTHER" id="PTHR15071:SF0">
    <property type="entry name" value="MANNOSE 6-PHOSPHATE RECEPTOR-LIKE PROTEIN 1"/>
    <property type="match status" value="1"/>
</dbReference>
<dbReference type="InterPro" id="IPR044865">
    <property type="entry name" value="MRH_dom"/>
</dbReference>
<evidence type="ECO:0000256" key="9">
    <source>
        <dbReference type="ARBA" id="ARBA00022729"/>
    </source>
</evidence>
<dbReference type="AlphaFoldDB" id="A0AAV7XY13"/>
<comment type="similarity">
    <text evidence="5">Belongs to the ATG27 family.</text>
</comment>
<dbReference type="GO" id="GO:0000139">
    <property type="term" value="C:Golgi membrane"/>
    <property type="evidence" value="ECO:0007669"/>
    <property type="project" value="UniProtKB-SubCell"/>
</dbReference>
<evidence type="ECO:0000256" key="18">
    <source>
        <dbReference type="SAM" id="Phobius"/>
    </source>
</evidence>
<evidence type="ECO:0000256" key="7">
    <source>
        <dbReference type="ARBA" id="ARBA00022448"/>
    </source>
</evidence>